<organism evidence="3 4">
    <name type="scientific">Eimeria acervulina</name>
    <name type="common">Coccidian parasite</name>
    <dbReference type="NCBI Taxonomy" id="5801"/>
    <lineage>
        <taxon>Eukaryota</taxon>
        <taxon>Sar</taxon>
        <taxon>Alveolata</taxon>
        <taxon>Apicomplexa</taxon>
        <taxon>Conoidasida</taxon>
        <taxon>Coccidia</taxon>
        <taxon>Eucoccidiorida</taxon>
        <taxon>Eimeriorina</taxon>
        <taxon>Eimeriidae</taxon>
        <taxon>Eimeria</taxon>
    </lineage>
</organism>
<evidence type="ECO:0000313" key="3">
    <source>
        <dbReference type="EMBL" id="CDI77029.1"/>
    </source>
</evidence>
<feature type="compositionally biased region" description="Polar residues" evidence="1">
    <location>
        <begin position="202"/>
        <end position="213"/>
    </location>
</feature>
<feature type="region of interest" description="Disordered" evidence="1">
    <location>
        <begin position="177"/>
        <end position="214"/>
    </location>
</feature>
<dbReference type="OrthoDB" id="10660969at2759"/>
<reference evidence="3" key="2">
    <citation type="submission" date="2013-10" db="EMBL/GenBank/DDBJ databases">
        <authorList>
            <person name="Aslett M."/>
        </authorList>
    </citation>
    <scope>NUCLEOTIDE SEQUENCE</scope>
    <source>
        <strain evidence="3">Houghton</strain>
    </source>
</reference>
<dbReference type="GeneID" id="25270188"/>
<proteinExistence type="predicted"/>
<feature type="compositionally biased region" description="Acidic residues" evidence="1">
    <location>
        <begin position="182"/>
        <end position="196"/>
    </location>
</feature>
<name>U6GEQ8_EIMAC</name>
<keyword evidence="2" id="KW-1133">Transmembrane helix</keyword>
<dbReference type="Proteomes" id="UP000018050">
    <property type="component" value="Unassembled WGS sequence"/>
</dbReference>
<feature type="transmembrane region" description="Helical" evidence="2">
    <location>
        <begin position="82"/>
        <end position="102"/>
    </location>
</feature>
<keyword evidence="4" id="KW-1185">Reference proteome</keyword>
<keyword evidence="2" id="KW-0812">Transmembrane</keyword>
<dbReference type="VEuPathDB" id="ToxoDB:EAH_00021180"/>
<reference evidence="3" key="1">
    <citation type="submission" date="2013-10" db="EMBL/GenBank/DDBJ databases">
        <title>Genomic analysis of the causative agents of coccidiosis in chickens.</title>
        <authorList>
            <person name="Reid A.J."/>
            <person name="Blake D."/>
            <person name="Billington K."/>
            <person name="Browne H."/>
            <person name="Dunn M."/>
            <person name="Hung S."/>
            <person name="Kawahara F."/>
            <person name="Miranda-Saavedra D."/>
            <person name="Mourier T."/>
            <person name="Nagra H."/>
            <person name="Otto T.D."/>
            <person name="Rawlings N."/>
            <person name="Sanchez A."/>
            <person name="Sanders M."/>
            <person name="Subramaniam C."/>
            <person name="Tay Y."/>
            <person name="Dear P."/>
            <person name="Doerig C."/>
            <person name="Gruber A."/>
            <person name="Parkinson J."/>
            <person name="Shirley M."/>
            <person name="Wan K.L."/>
            <person name="Berriman M."/>
            <person name="Tomley F."/>
            <person name="Pain A."/>
        </authorList>
    </citation>
    <scope>NUCLEOTIDE SEQUENCE</scope>
    <source>
        <strain evidence="3">Houghton</strain>
    </source>
</reference>
<dbReference type="EMBL" id="HG670523">
    <property type="protein sequence ID" value="CDI77029.1"/>
    <property type="molecule type" value="Genomic_DNA"/>
</dbReference>
<evidence type="ECO:0000313" key="4">
    <source>
        <dbReference type="Proteomes" id="UP000018050"/>
    </source>
</evidence>
<dbReference type="RefSeq" id="XP_013252547.1">
    <property type="nucleotide sequence ID" value="XM_013397093.1"/>
</dbReference>
<sequence>MPIGDTNYGLGEPTAEMSFLEDEDGGPFNVEGPLDIAAEEVDDEELMKQDKEAFAAVLGTYFMTPEERQVHQQQRLEKQMRLGLLLLLLSVGIMEIIFRVYFDKAAQQMQQQYRSDFPGRAPLPPQFLSVLLPSPAATGLFVFIFLSIYISLAGALLSLYKLISSKLDARETKAPAIPAAAADDDADEQQQEEEEQQQQQQGIQGSPAATQQIDEGLAAQIQAEAINPEHEES</sequence>
<accession>U6GEQ8</accession>
<gene>
    <name evidence="3" type="ORF">EAH_00021180</name>
</gene>
<protein>
    <submittedName>
        <fullName evidence="3">Uncharacterized protein</fullName>
    </submittedName>
</protein>
<evidence type="ECO:0000256" key="2">
    <source>
        <dbReference type="SAM" id="Phobius"/>
    </source>
</evidence>
<dbReference type="AlphaFoldDB" id="U6GEQ8"/>
<feature type="transmembrane region" description="Helical" evidence="2">
    <location>
        <begin position="136"/>
        <end position="160"/>
    </location>
</feature>
<keyword evidence="2" id="KW-0472">Membrane</keyword>
<evidence type="ECO:0000256" key="1">
    <source>
        <dbReference type="SAM" id="MobiDB-lite"/>
    </source>
</evidence>